<dbReference type="Pfam" id="PF00551">
    <property type="entry name" value="Formyl_trans_N"/>
    <property type="match status" value="1"/>
</dbReference>
<dbReference type="AlphaFoldDB" id="A0A1F5JWB3"/>
<evidence type="ECO:0000313" key="8">
    <source>
        <dbReference type="Proteomes" id="UP000176902"/>
    </source>
</evidence>
<dbReference type="GO" id="GO:0004479">
    <property type="term" value="F:methionyl-tRNA formyltransferase activity"/>
    <property type="evidence" value="ECO:0007669"/>
    <property type="project" value="UniProtKB-EC"/>
</dbReference>
<dbReference type="Pfam" id="PF02911">
    <property type="entry name" value="Formyl_trans_C"/>
    <property type="match status" value="1"/>
</dbReference>
<gene>
    <name evidence="7" type="ORF">A3C59_01855</name>
</gene>
<dbReference type="PANTHER" id="PTHR11138:SF5">
    <property type="entry name" value="METHIONYL-TRNA FORMYLTRANSFERASE, MITOCHONDRIAL"/>
    <property type="match status" value="1"/>
</dbReference>
<evidence type="ECO:0000259" key="5">
    <source>
        <dbReference type="Pfam" id="PF00551"/>
    </source>
</evidence>
<dbReference type="STRING" id="1797768.A3C59_01855"/>
<dbReference type="EMBL" id="MFCV01000019">
    <property type="protein sequence ID" value="OGE32929.1"/>
    <property type="molecule type" value="Genomic_DNA"/>
</dbReference>
<dbReference type="InterPro" id="IPR002376">
    <property type="entry name" value="Formyl_transf_N"/>
</dbReference>
<dbReference type="CDD" id="cd08646">
    <property type="entry name" value="FMT_core_Met-tRNA-FMT_N"/>
    <property type="match status" value="1"/>
</dbReference>
<evidence type="ECO:0000256" key="2">
    <source>
        <dbReference type="ARBA" id="ARBA00012261"/>
    </source>
</evidence>
<comment type="caution">
    <text evidence="7">The sequence shown here is derived from an EMBL/GenBank/DDBJ whole genome shotgun (WGS) entry which is preliminary data.</text>
</comment>
<dbReference type="EC" id="2.1.2.9" evidence="2"/>
<dbReference type="GO" id="GO:0005829">
    <property type="term" value="C:cytosol"/>
    <property type="evidence" value="ECO:0007669"/>
    <property type="project" value="TreeGrafter"/>
</dbReference>
<evidence type="ECO:0000313" key="7">
    <source>
        <dbReference type="EMBL" id="OGE32929.1"/>
    </source>
</evidence>
<comment type="similarity">
    <text evidence="1">Belongs to the Fmt family.</text>
</comment>
<keyword evidence="4" id="KW-0648">Protein biosynthesis</keyword>
<dbReference type="Proteomes" id="UP000176902">
    <property type="component" value="Unassembled WGS sequence"/>
</dbReference>
<sequence>MKIIFLGTSSFVQSIKEELAKHFTLVDTLKEADLGVVASYGHILSKEELNYPKFGCINVHPSLLPKYRGPSPIQSSILNGDQTSGTTIIKMDEEIDHGPIIYQETIELSSIDNFDILSKKMFQRSAEILPKIVEDFISGNIDPIAQDHTKATYSEKLTRESGYFDITTPPDSEKLDRMIRAYYPWPGVWTLWDGKIVKFLPASSHPELYSGSIRFVLQMEGKKAISYKDFLNGYPNFHIKSS</sequence>
<dbReference type="InterPro" id="IPR044135">
    <property type="entry name" value="Met-tRNA-FMT_C"/>
</dbReference>
<dbReference type="SUPFAM" id="SSF53328">
    <property type="entry name" value="Formyltransferase"/>
    <property type="match status" value="1"/>
</dbReference>
<dbReference type="InterPro" id="IPR036477">
    <property type="entry name" value="Formyl_transf_N_sf"/>
</dbReference>
<feature type="domain" description="Formyl transferase C-terminal" evidence="6">
    <location>
        <begin position="172"/>
        <end position="207"/>
    </location>
</feature>
<evidence type="ECO:0000256" key="1">
    <source>
        <dbReference type="ARBA" id="ARBA00010699"/>
    </source>
</evidence>
<dbReference type="InterPro" id="IPR041711">
    <property type="entry name" value="Met-tRNA-FMT_N"/>
</dbReference>
<evidence type="ECO:0000259" key="6">
    <source>
        <dbReference type="Pfam" id="PF02911"/>
    </source>
</evidence>
<evidence type="ECO:0000256" key="4">
    <source>
        <dbReference type="ARBA" id="ARBA00022917"/>
    </source>
</evidence>
<accession>A0A1F5JWB3</accession>
<dbReference type="PROSITE" id="PS00373">
    <property type="entry name" value="GART"/>
    <property type="match status" value="1"/>
</dbReference>
<dbReference type="InterPro" id="IPR011034">
    <property type="entry name" value="Formyl_transferase-like_C_sf"/>
</dbReference>
<feature type="domain" description="Formyl transferase N-terminal" evidence="5">
    <location>
        <begin position="31"/>
        <end position="132"/>
    </location>
</feature>
<dbReference type="SUPFAM" id="SSF50486">
    <property type="entry name" value="FMT C-terminal domain-like"/>
    <property type="match status" value="1"/>
</dbReference>
<reference evidence="7 8" key="1">
    <citation type="journal article" date="2016" name="Nat. Commun.">
        <title>Thousands of microbial genomes shed light on interconnected biogeochemical processes in an aquifer system.</title>
        <authorList>
            <person name="Anantharaman K."/>
            <person name="Brown C.T."/>
            <person name="Hug L.A."/>
            <person name="Sharon I."/>
            <person name="Castelle C.J."/>
            <person name="Probst A.J."/>
            <person name="Thomas B.C."/>
            <person name="Singh A."/>
            <person name="Wilkins M.J."/>
            <person name="Karaoz U."/>
            <person name="Brodie E.L."/>
            <person name="Williams K.H."/>
            <person name="Hubbard S.S."/>
            <person name="Banfield J.F."/>
        </authorList>
    </citation>
    <scope>NUCLEOTIDE SEQUENCE [LARGE SCALE GENOMIC DNA]</scope>
</reference>
<evidence type="ECO:0000256" key="3">
    <source>
        <dbReference type="ARBA" id="ARBA00022679"/>
    </source>
</evidence>
<name>A0A1F5JWB3_9BACT</name>
<dbReference type="PANTHER" id="PTHR11138">
    <property type="entry name" value="METHIONYL-TRNA FORMYLTRANSFERASE"/>
    <property type="match status" value="1"/>
</dbReference>
<organism evidence="7 8">
    <name type="scientific">Candidatus Daviesbacteria bacterium RIFCSPHIGHO2_02_FULL_36_13</name>
    <dbReference type="NCBI Taxonomy" id="1797768"/>
    <lineage>
        <taxon>Bacteria</taxon>
        <taxon>Candidatus Daviesiibacteriota</taxon>
    </lineage>
</organism>
<keyword evidence="3" id="KW-0808">Transferase</keyword>
<proteinExistence type="inferred from homology"/>
<protein>
    <recommendedName>
        <fullName evidence="2">methionyl-tRNA formyltransferase</fullName>
        <ecNumber evidence="2">2.1.2.9</ecNumber>
    </recommendedName>
</protein>
<dbReference type="Gene3D" id="3.40.50.12230">
    <property type="match status" value="1"/>
</dbReference>
<dbReference type="CDD" id="cd08704">
    <property type="entry name" value="Met_tRNA_FMT_C"/>
    <property type="match status" value="1"/>
</dbReference>
<dbReference type="InterPro" id="IPR005793">
    <property type="entry name" value="Formyl_trans_C"/>
</dbReference>
<dbReference type="InterPro" id="IPR001555">
    <property type="entry name" value="GART_AS"/>
</dbReference>